<dbReference type="GeneID" id="114441283"/>
<dbReference type="RefSeq" id="XP_028269908.1">
    <property type="nucleotide sequence ID" value="XM_028414107.1"/>
</dbReference>
<feature type="region of interest" description="Disordered" evidence="1">
    <location>
        <begin position="114"/>
        <end position="144"/>
    </location>
</feature>
<evidence type="ECO:0000313" key="2">
    <source>
        <dbReference type="Proteomes" id="UP000515145"/>
    </source>
</evidence>
<name>A0A6P7IZZ0_9TELE</name>
<sequence>MFVTVLFGDVCCADSRMEMFNLNCKLINFIHHLKEKCGLDFKDCVELMDSSGKVMNLETKQHSKAAASSVLRERQFYVLLRVCYDDAGRQKYVSLLNNYSQSHPELTELLRTLSNPEKQPDRMVRRGRVQRSKNISANSRTHNI</sequence>
<feature type="compositionally biased region" description="Polar residues" evidence="1">
    <location>
        <begin position="132"/>
        <end position="144"/>
    </location>
</feature>
<protein>
    <submittedName>
        <fullName evidence="3">Uncharacterized protein C22orf15 isoform X1</fullName>
    </submittedName>
</protein>
<gene>
    <name evidence="3" type="primary">c8h22orf15</name>
</gene>
<dbReference type="OrthoDB" id="2109241at2759"/>
<dbReference type="InParanoid" id="A0A6P7IZZ0"/>
<keyword evidence="2" id="KW-1185">Reference proteome</keyword>
<dbReference type="CTD" id="101886360"/>
<dbReference type="Pfam" id="PF15874">
    <property type="entry name" value="Il2rg"/>
    <property type="match status" value="1"/>
</dbReference>
<dbReference type="PANTHER" id="PTHR33887:SF1">
    <property type="entry name" value="GENE 867-RELATED"/>
    <property type="match status" value="1"/>
</dbReference>
<evidence type="ECO:0000256" key="1">
    <source>
        <dbReference type="SAM" id="MobiDB-lite"/>
    </source>
</evidence>
<proteinExistence type="predicted"/>
<dbReference type="PANTHER" id="PTHR33887">
    <property type="entry name" value="PB1 DOMAIN-CONTAINING PROTEIN"/>
    <property type="match status" value="1"/>
</dbReference>
<accession>A0A6P7IZZ0</accession>
<dbReference type="InterPro" id="IPR039471">
    <property type="entry name" value="CXorf65-like"/>
</dbReference>
<reference evidence="3" key="1">
    <citation type="submission" date="2025-08" db="UniProtKB">
        <authorList>
            <consortium name="RefSeq"/>
        </authorList>
    </citation>
    <scope>IDENTIFICATION</scope>
</reference>
<evidence type="ECO:0000313" key="3">
    <source>
        <dbReference type="RefSeq" id="XP_028269908.1"/>
    </source>
</evidence>
<organism evidence="2 3">
    <name type="scientific">Parambassis ranga</name>
    <name type="common">Indian glassy fish</name>
    <dbReference type="NCBI Taxonomy" id="210632"/>
    <lineage>
        <taxon>Eukaryota</taxon>
        <taxon>Metazoa</taxon>
        <taxon>Chordata</taxon>
        <taxon>Craniata</taxon>
        <taxon>Vertebrata</taxon>
        <taxon>Euteleostomi</taxon>
        <taxon>Actinopterygii</taxon>
        <taxon>Neopterygii</taxon>
        <taxon>Teleostei</taxon>
        <taxon>Neoteleostei</taxon>
        <taxon>Acanthomorphata</taxon>
        <taxon>Ovalentaria</taxon>
        <taxon>Ambassidae</taxon>
        <taxon>Parambassis</taxon>
    </lineage>
</organism>
<dbReference type="AlphaFoldDB" id="A0A6P7IZZ0"/>
<dbReference type="Proteomes" id="UP000515145">
    <property type="component" value="Chromosome 9"/>
</dbReference>